<sequence length="80" mass="9002">MADTRRGGTTSRLRQCRHSPASFLPVLKNRMARKIAEAACYTNSSFFNAYQALVEPAKVLKNNNNKKRRAKANVAVAHKR</sequence>
<dbReference type="Proteomes" id="UP000735302">
    <property type="component" value="Unassembled WGS sequence"/>
</dbReference>
<evidence type="ECO:0000313" key="2">
    <source>
        <dbReference type="Proteomes" id="UP000735302"/>
    </source>
</evidence>
<evidence type="ECO:0000313" key="1">
    <source>
        <dbReference type="EMBL" id="GFO00252.1"/>
    </source>
</evidence>
<dbReference type="AlphaFoldDB" id="A0AAV4A084"/>
<dbReference type="EMBL" id="BLXT01003068">
    <property type="protein sequence ID" value="GFO00252.1"/>
    <property type="molecule type" value="Genomic_DNA"/>
</dbReference>
<reference evidence="1 2" key="1">
    <citation type="journal article" date="2021" name="Elife">
        <title>Chloroplast acquisition without the gene transfer in kleptoplastic sea slugs, Plakobranchus ocellatus.</title>
        <authorList>
            <person name="Maeda T."/>
            <person name="Takahashi S."/>
            <person name="Yoshida T."/>
            <person name="Shimamura S."/>
            <person name="Takaki Y."/>
            <person name="Nagai Y."/>
            <person name="Toyoda A."/>
            <person name="Suzuki Y."/>
            <person name="Arimoto A."/>
            <person name="Ishii H."/>
            <person name="Satoh N."/>
            <person name="Nishiyama T."/>
            <person name="Hasebe M."/>
            <person name="Maruyama T."/>
            <person name="Minagawa J."/>
            <person name="Obokata J."/>
            <person name="Shigenobu S."/>
        </authorList>
    </citation>
    <scope>NUCLEOTIDE SEQUENCE [LARGE SCALE GENOMIC DNA]</scope>
</reference>
<name>A0AAV4A084_9GAST</name>
<comment type="caution">
    <text evidence="1">The sequence shown here is derived from an EMBL/GenBank/DDBJ whole genome shotgun (WGS) entry which is preliminary data.</text>
</comment>
<organism evidence="1 2">
    <name type="scientific">Plakobranchus ocellatus</name>
    <dbReference type="NCBI Taxonomy" id="259542"/>
    <lineage>
        <taxon>Eukaryota</taxon>
        <taxon>Metazoa</taxon>
        <taxon>Spiralia</taxon>
        <taxon>Lophotrochozoa</taxon>
        <taxon>Mollusca</taxon>
        <taxon>Gastropoda</taxon>
        <taxon>Heterobranchia</taxon>
        <taxon>Euthyneura</taxon>
        <taxon>Panpulmonata</taxon>
        <taxon>Sacoglossa</taxon>
        <taxon>Placobranchoidea</taxon>
        <taxon>Plakobranchidae</taxon>
        <taxon>Plakobranchus</taxon>
    </lineage>
</organism>
<gene>
    <name evidence="1" type="ORF">PoB_002675700</name>
</gene>
<protein>
    <submittedName>
        <fullName evidence="1">Uncharacterized protein</fullName>
    </submittedName>
</protein>
<accession>A0AAV4A084</accession>
<keyword evidence="2" id="KW-1185">Reference proteome</keyword>
<proteinExistence type="predicted"/>